<keyword evidence="2" id="KW-0812">Transmembrane</keyword>
<evidence type="ECO:0000256" key="3">
    <source>
        <dbReference type="ARBA" id="ARBA00022729"/>
    </source>
</evidence>
<evidence type="ECO:0000259" key="6">
    <source>
        <dbReference type="Pfam" id="PF01103"/>
    </source>
</evidence>
<dbReference type="Pfam" id="PF01103">
    <property type="entry name" value="Omp85"/>
    <property type="match status" value="1"/>
</dbReference>
<dbReference type="InterPro" id="IPR000184">
    <property type="entry name" value="Bac_surfAg_D15"/>
</dbReference>
<evidence type="ECO:0000256" key="1">
    <source>
        <dbReference type="ARBA" id="ARBA00004370"/>
    </source>
</evidence>
<feature type="domain" description="Bacterial surface antigen (D15)" evidence="6">
    <location>
        <begin position="503"/>
        <end position="789"/>
    </location>
</feature>
<protein>
    <submittedName>
        <fullName evidence="7">BamA/TamA family outer membrane protein</fullName>
    </submittedName>
</protein>
<dbReference type="AlphaFoldDB" id="A0A9X1TG28"/>
<evidence type="ECO:0000313" key="7">
    <source>
        <dbReference type="EMBL" id="MCF0064991.1"/>
    </source>
</evidence>
<dbReference type="InterPro" id="IPR039910">
    <property type="entry name" value="D15-like"/>
</dbReference>
<accession>A0A9X1TG28</accession>
<comment type="caution">
    <text evidence="7">The sequence shown here is derived from an EMBL/GenBank/DDBJ whole genome shotgun (WGS) entry which is preliminary data.</text>
</comment>
<proteinExistence type="predicted"/>
<comment type="subcellular location">
    <subcellularLocation>
        <location evidence="1">Membrane</location>
    </subcellularLocation>
</comment>
<evidence type="ECO:0000256" key="4">
    <source>
        <dbReference type="ARBA" id="ARBA00023136"/>
    </source>
</evidence>
<name>A0A9X1TG28_9BACT</name>
<dbReference type="PANTHER" id="PTHR12815:SF47">
    <property type="entry name" value="TRANSLOCATION AND ASSEMBLY MODULE SUBUNIT TAMA"/>
    <property type="match status" value="1"/>
</dbReference>
<evidence type="ECO:0000313" key="8">
    <source>
        <dbReference type="Proteomes" id="UP001139000"/>
    </source>
</evidence>
<dbReference type="PROSITE" id="PS51257">
    <property type="entry name" value="PROKAR_LIPOPROTEIN"/>
    <property type="match status" value="1"/>
</dbReference>
<dbReference type="RefSeq" id="WP_234657964.1">
    <property type="nucleotide sequence ID" value="NZ_CP094997.1"/>
</dbReference>
<evidence type="ECO:0000256" key="2">
    <source>
        <dbReference type="ARBA" id="ARBA00022692"/>
    </source>
</evidence>
<dbReference type="PANTHER" id="PTHR12815">
    <property type="entry name" value="SORTING AND ASSEMBLY MACHINERY SAMM50 PROTEIN FAMILY MEMBER"/>
    <property type="match status" value="1"/>
</dbReference>
<dbReference type="Gene3D" id="2.40.160.50">
    <property type="entry name" value="membrane protein fhac: a member of the omp85/tpsb transporter family"/>
    <property type="match status" value="1"/>
</dbReference>
<dbReference type="Proteomes" id="UP001139000">
    <property type="component" value="Unassembled WGS sequence"/>
</dbReference>
<organism evidence="7 8">
    <name type="scientific">Dyadobacter chenwenxiniae</name>
    <dbReference type="NCBI Taxonomy" id="2906456"/>
    <lineage>
        <taxon>Bacteria</taxon>
        <taxon>Pseudomonadati</taxon>
        <taxon>Bacteroidota</taxon>
        <taxon>Cytophagia</taxon>
        <taxon>Cytophagales</taxon>
        <taxon>Spirosomataceae</taxon>
        <taxon>Dyadobacter</taxon>
    </lineage>
</organism>
<keyword evidence="3" id="KW-0732">Signal</keyword>
<keyword evidence="5" id="KW-0998">Cell outer membrane</keyword>
<keyword evidence="4" id="KW-0472">Membrane</keyword>
<dbReference type="GO" id="GO:0019867">
    <property type="term" value="C:outer membrane"/>
    <property type="evidence" value="ECO:0007669"/>
    <property type="project" value="InterPro"/>
</dbReference>
<dbReference type="EMBL" id="JAJTTC010000009">
    <property type="protein sequence ID" value="MCF0064991.1"/>
    <property type="molecule type" value="Genomic_DNA"/>
</dbReference>
<evidence type="ECO:0000256" key="5">
    <source>
        <dbReference type="ARBA" id="ARBA00023237"/>
    </source>
</evidence>
<reference evidence="7" key="1">
    <citation type="submission" date="2021-12" db="EMBL/GenBank/DDBJ databases">
        <title>Novel species in genus Dyadobacter.</title>
        <authorList>
            <person name="Ma C."/>
        </authorList>
    </citation>
    <scope>NUCLEOTIDE SEQUENCE</scope>
    <source>
        <strain evidence="7">LJ419</strain>
    </source>
</reference>
<gene>
    <name evidence="7" type="ORF">LXM26_25990</name>
</gene>
<sequence length="823" mass="94838">MNNNSKITYSWYFFLILVGLSSCARKPASQAKSYYLGNSSIKGNQIINDSELEALIPQKPNRRLLGLPFFPYVGLYRFGELFYNREEKQRKVIEITQKYQNESRLNENSPRKLEKIQRRYAKKLEKAQTRVDEGNFWMRVLGEAPVYFVASEVALNAEKMQKYLYNNGFFEAAVSYKPDTTFNRIRVSYFVAEKRPTMIRGIEYQVRNNMADSIINSNNKNPALQTKKRYDGDSFEEERIRIETLLRNQGYLGFSRQNISYLINDTITNASTDSFFKSVDVKVRVDMPGTIKNGERYKINSVHFEVLPPSGSTADSLYARKDTVNFRGIRYTFSDKRFATRILDSKIQVRPGAIYSQQKERDTQQQLSLTDQFRFVNYTYTLDSTGHGINSYFKVIPLEKYQVSTDIGLNVIQLQGAPGPFANLSYKIRNVFNGLENFEANLRGGIELVPGFLGNSSIYRSEEIGLNTSLTFPRLLTPANMLQKQTASFNPRTQVGLGYNYVNRPEYTRTNVKVAMTYSWQPTNKTLFNLSLVDLNILNTQNIRSDFQALLDELREQGNNLYNSFQRSFVSDINFNFTYNTNALIGPQKNAHYFRVALESGGTSLNILPKQENLIKNVFGDGLQFYKYLRWNADYRRYWPTGRRSAFVARVNTGAVYSYGDSKVPPYEKYFFAGGSNSLRGWLPRRLGPGSSPPRKTIDSLTIESPGEFLLEGNLEWRGFLAKFFGDINYALFIDVGNVWNLSSTATEKQKFEADKFLKEIAIGTGFGIRYDLSFFILRFDFGIKVYDPALQRFVLDELEFKRLFNRRQSNFLNVNLGVGYPF</sequence>
<keyword evidence="8" id="KW-1185">Reference proteome</keyword>